<name>A0ACB7SMF2_HYAAI</name>
<comment type="caution">
    <text evidence="1">The sequence shown here is derived from an EMBL/GenBank/DDBJ whole genome shotgun (WGS) entry which is preliminary data.</text>
</comment>
<proteinExistence type="predicted"/>
<gene>
    <name evidence="1" type="ORF">HPB50_016370</name>
</gene>
<sequence length="147" mass="16111">MRKSQDSPVLWFINKLQWRRDAGTPAGRARKTFFRAAAILERRPLARSSSPSPHLLHDTGALFSDVAGPLPTSSTRLLLLTRRRGEKRECSLPREASAAASDPGFLFVPVRAYVHSPHPRTSRVSPLPGSDVMLPCKRIGGVSAGVF</sequence>
<reference evidence="1" key="1">
    <citation type="submission" date="2020-05" db="EMBL/GenBank/DDBJ databases">
        <title>Large-scale comparative analyses of tick genomes elucidate their genetic diversity and vector capacities.</title>
        <authorList>
            <person name="Jia N."/>
            <person name="Wang J."/>
            <person name="Shi W."/>
            <person name="Du L."/>
            <person name="Sun Y."/>
            <person name="Zhan W."/>
            <person name="Jiang J."/>
            <person name="Wang Q."/>
            <person name="Zhang B."/>
            <person name="Ji P."/>
            <person name="Sakyi L.B."/>
            <person name="Cui X."/>
            <person name="Yuan T."/>
            <person name="Jiang B."/>
            <person name="Yang W."/>
            <person name="Lam T.T.-Y."/>
            <person name="Chang Q."/>
            <person name="Ding S."/>
            <person name="Wang X."/>
            <person name="Zhu J."/>
            <person name="Ruan X."/>
            <person name="Zhao L."/>
            <person name="Wei J."/>
            <person name="Que T."/>
            <person name="Du C."/>
            <person name="Cheng J."/>
            <person name="Dai P."/>
            <person name="Han X."/>
            <person name="Huang E."/>
            <person name="Gao Y."/>
            <person name="Liu J."/>
            <person name="Shao H."/>
            <person name="Ye R."/>
            <person name="Li L."/>
            <person name="Wei W."/>
            <person name="Wang X."/>
            <person name="Wang C."/>
            <person name="Yang T."/>
            <person name="Huo Q."/>
            <person name="Li W."/>
            <person name="Guo W."/>
            <person name="Chen H."/>
            <person name="Zhou L."/>
            <person name="Ni X."/>
            <person name="Tian J."/>
            <person name="Zhou Y."/>
            <person name="Sheng Y."/>
            <person name="Liu T."/>
            <person name="Pan Y."/>
            <person name="Xia L."/>
            <person name="Li J."/>
            <person name="Zhao F."/>
            <person name="Cao W."/>
        </authorList>
    </citation>
    <scope>NUCLEOTIDE SEQUENCE</scope>
    <source>
        <strain evidence="1">Hyas-2018</strain>
    </source>
</reference>
<evidence type="ECO:0000313" key="1">
    <source>
        <dbReference type="EMBL" id="KAH6936377.1"/>
    </source>
</evidence>
<dbReference type="Proteomes" id="UP000821845">
    <property type="component" value="Chromosome 3"/>
</dbReference>
<keyword evidence="2" id="KW-1185">Reference proteome</keyword>
<protein>
    <submittedName>
        <fullName evidence="1">Uncharacterized protein</fullName>
    </submittedName>
</protein>
<evidence type="ECO:0000313" key="2">
    <source>
        <dbReference type="Proteomes" id="UP000821845"/>
    </source>
</evidence>
<organism evidence="1 2">
    <name type="scientific">Hyalomma asiaticum</name>
    <name type="common">Tick</name>
    <dbReference type="NCBI Taxonomy" id="266040"/>
    <lineage>
        <taxon>Eukaryota</taxon>
        <taxon>Metazoa</taxon>
        <taxon>Ecdysozoa</taxon>
        <taxon>Arthropoda</taxon>
        <taxon>Chelicerata</taxon>
        <taxon>Arachnida</taxon>
        <taxon>Acari</taxon>
        <taxon>Parasitiformes</taxon>
        <taxon>Ixodida</taxon>
        <taxon>Ixodoidea</taxon>
        <taxon>Ixodidae</taxon>
        <taxon>Hyalomminae</taxon>
        <taxon>Hyalomma</taxon>
    </lineage>
</organism>
<dbReference type="EMBL" id="CM023483">
    <property type="protein sequence ID" value="KAH6936377.1"/>
    <property type="molecule type" value="Genomic_DNA"/>
</dbReference>
<accession>A0ACB7SMF2</accession>